<keyword evidence="7" id="KW-0255">Endonuclease</keyword>
<evidence type="ECO:0000256" key="7">
    <source>
        <dbReference type="ARBA" id="ARBA00022759"/>
    </source>
</evidence>
<evidence type="ECO:0000256" key="5">
    <source>
        <dbReference type="ARBA" id="ARBA00022741"/>
    </source>
</evidence>
<reference evidence="13 14" key="1">
    <citation type="submission" date="2016-07" db="EMBL/GenBank/DDBJ databases">
        <title>High microdiversification within the ubiquitous acI lineage of Actinobacteria.</title>
        <authorList>
            <person name="Neuenschwander S.M."/>
            <person name="Salcher M."/>
            <person name="Ghai R."/>
            <person name="Pernthaler J."/>
        </authorList>
    </citation>
    <scope>NUCLEOTIDE SEQUENCE [LARGE SCALE GENOMIC DNA]</scope>
    <source>
        <strain evidence="13">MMS-21-155</strain>
    </source>
</reference>
<gene>
    <name evidence="13" type="ORF">A1s21155_02325</name>
</gene>
<evidence type="ECO:0000256" key="1">
    <source>
        <dbReference type="ARBA" id="ARBA00000851"/>
    </source>
</evidence>
<dbReference type="InterPro" id="IPR040980">
    <property type="entry name" value="SWI2_SNF2"/>
</dbReference>
<dbReference type="PANTHER" id="PTHR30195">
    <property type="entry name" value="TYPE I SITE-SPECIFIC DEOXYRIBONUCLEASE PROTEIN SUBUNIT M AND R"/>
    <property type="match status" value="1"/>
</dbReference>
<comment type="catalytic activity">
    <reaction evidence="1 11">
        <text>Endonucleolytic cleavage of DNA to give random double-stranded fragments with terminal 5'-phosphates, ATP is simultaneously hydrolyzed.</text>
        <dbReference type="EC" id="3.1.21.3"/>
    </reaction>
</comment>
<evidence type="ECO:0000256" key="10">
    <source>
        <dbReference type="ARBA" id="ARBA00023125"/>
    </source>
</evidence>
<dbReference type="InterPro" id="IPR007409">
    <property type="entry name" value="Restrct_endonuc_type1_HsdR_N"/>
</dbReference>
<comment type="function">
    <text evidence="11">Subunit R is required for both nuclease and ATPase activities, but not for modification.</text>
</comment>
<evidence type="ECO:0000256" key="4">
    <source>
        <dbReference type="ARBA" id="ARBA00022722"/>
    </source>
</evidence>
<dbReference type="CDD" id="cd18800">
    <property type="entry name" value="SF2_C_EcoR124I-like"/>
    <property type="match status" value="1"/>
</dbReference>
<keyword evidence="10 11" id="KW-0238">DNA-binding</keyword>
<protein>
    <recommendedName>
        <fullName evidence="11">Type I restriction enzyme endonuclease subunit</fullName>
        <shortName evidence="11">R protein</shortName>
        <ecNumber evidence="11">3.1.21.3</ecNumber>
    </recommendedName>
</protein>
<dbReference type="SMART" id="SM00487">
    <property type="entry name" value="DEXDc"/>
    <property type="match status" value="1"/>
</dbReference>
<dbReference type="Pfam" id="PF18766">
    <property type="entry name" value="SWI2_SNF2"/>
    <property type="match status" value="1"/>
</dbReference>
<dbReference type="InterPro" id="IPR004473">
    <property type="entry name" value="Restrct_endonuc_typeI_HsdR"/>
</dbReference>
<evidence type="ECO:0000256" key="2">
    <source>
        <dbReference type="ARBA" id="ARBA00008598"/>
    </source>
</evidence>
<dbReference type="EC" id="3.1.21.3" evidence="11"/>
<dbReference type="SUPFAM" id="SSF52540">
    <property type="entry name" value="P-loop containing nucleoside triphosphate hydrolases"/>
    <property type="match status" value="2"/>
</dbReference>
<dbReference type="InterPro" id="IPR051268">
    <property type="entry name" value="Type-I_R_enzyme_R_subunit"/>
</dbReference>
<feature type="domain" description="Helicase ATP-binding" evidence="12">
    <location>
        <begin position="261"/>
        <end position="440"/>
    </location>
</feature>
<comment type="similarity">
    <text evidence="2 11">Belongs to the HsdR family.</text>
</comment>
<keyword evidence="4" id="KW-0540">Nuclease</keyword>
<dbReference type="NCBIfam" id="TIGR00348">
    <property type="entry name" value="hsdR"/>
    <property type="match status" value="1"/>
</dbReference>
<dbReference type="GeneID" id="300656985"/>
<dbReference type="EMBL" id="CP016770">
    <property type="protein sequence ID" value="ASY11821.1"/>
    <property type="molecule type" value="Genomic_DNA"/>
</dbReference>
<organism evidence="13 14">
    <name type="scientific">Candidatus Planktophila dulcis</name>
    <dbReference type="NCBI Taxonomy" id="1884914"/>
    <lineage>
        <taxon>Bacteria</taxon>
        <taxon>Bacillati</taxon>
        <taxon>Actinomycetota</taxon>
        <taxon>Actinomycetes</taxon>
        <taxon>Candidatus Nanopelagicales</taxon>
        <taxon>Candidatus Nanopelagicaceae</taxon>
        <taxon>Candidatus Planktophila</taxon>
    </lineage>
</organism>
<dbReference type="GO" id="GO:0009035">
    <property type="term" value="F:type I site-specific deoxyribonuclease activity"/>
    <property type="evidence" value="ECO:0007669"/>
    <property type="project" value="UniProtKB-EC"/>
</dbReference>
<dbReference type="RefSeq" id="WP_095696085.1">
    <property type="nucleotide sequence ID" value="NZ_CP016770.1"/>
</dbReference>
<dbReference type="KEGG" id="plak:A1s21155_02325"/>
<comment type="subunit">
    <text evidence="3 11">The type I restriction/modification system is composed of three polypeptides R, M and S.</text>
</comment>
<proteinExistence type="inferred from homology"/>
<dbReference type="InterPro" id="IPR027417">
    <property type="entry name" value="P-loop_NTPase"/>
</dbReference>
<sequence length="1023" mass="116504">MSRVGQIERETQNRLVKLLQVDLGYDYLGNWEKQYNSNLVESEYLAFQSSKGVGQDFAKRSFRELEKIASNGSIKLYQSNREFYEKLRYGVKITPELGEQNVTVWPIDWKDFEKNRFSFAQEVTVEGAHGNKRPDIVVYINGIAIAVIELKRSTVSIEEGILQHLDNQNEDFIESFFSTVQMLIAGNDTQGVKYGTVGTERNGYYYWNEEDSQYENKLDRGIKHLLSKERLIRIIHSFIAFSNGTKLICRSNQFHGVNELLDSVKKDESGIIWHTQGSGKSMTMVWGARAIREEIDNSRVLVVTDRDQLDEQIEGIFNGVKETIVRTKSGSDLFAKLADASIPVLCSLIQKFRGSKTDDESDKADVEAFVKELKSAVKDYAKPTGKFFVFIDEAHRTQSGSLHKYLKELLPDAIFIGFTGTPIFKNEKTLSIKIFGKIIHAYKYNEAVRDEVVHDIAYEARNVDKVVSDQSKIDAYFEAKTRNLNDIAKTDLKKKWASKQEVDSAKSRLGIIADDINLDMLTKPRLMTDRGNALLVASSIYEACVYFELLSSPTSDLRGKVGLVTSYKPNANDLKGQGVVATQYKTYTKMISEALRCSEKEAVNRTEEYIDLAKDQFVREPAQMKLLIVVDMLLTGFDAPSATYLYIDKPMKDHSLFQAVCRVNRIDPTGDDKTHGYIVDYRQLFSILKNSLIDYTVGAFANYDPDDLMGIFKPVGKEDKTELDDMIEATIRLLSPISDASKTEQNLRYFLTESSSNYEISARERLRVEFYKQVNAVVRTYSTLCGRESEAGYTDAEFVAIKNRIDNFVKIKDEISVASGDYIDLKLYEPDMRKLIDTYIRSNRSKVIADLSDRPLLELLATEGAKVIMDLPEGIRENPKAVAETITNNIRRTVIEKSPTNPKYFEKMSHLLNEVVLQLDQDSADYEALLKRLIALTDDVLNPKHNYPVEISRMGISAGAIYDQVNHDIGITEIANRILMDAQDGWRTNGMKSRILRNELMDSFKDQELVDKIIEVAKYYENY</sequence>
<evidence type="ECO:0000256" key="6">
    <source>
        <dbReference type="ARBA" id="ARBA00022747"/>
    </source>
</evidence>
<dbReference type="InterPro" id="IPR014001">
    <property type="entry name" value="Helicase_ATP-bd"/>
</dbReference>
<dbReference type="GO" id="GO:0005524">
    <property type="term" value="F:ATP binding"/>
    <property type="evidence" value="ECO:0007669"/>
    <property type="project" value="UniProtKB-KW"/>
</dbReference>
<dbReference type="PANTHER" id="PTHR30195:SF15">
    <property type="entry name" value="TYPE I RESTRICTION ENZYME HINDI ENDONUCLEASE SUBUNIT"/>
    <property type="match status" value="1"/>
</dbReference>
<evidence type="ECO:0000313" key="13">
    <source>
        <dbReference type="EMBL" id="ASY11821.1"/>
    </source>
</evidence>
<dbReference type="CDD" id="cd22332">
    <property type="entry name" value="HsdR_N"/>
    <property type="match status" value="1"/>
</dbReference>
<accession>A0AAC9YSQ6</accession>
<dbReference type="Pfam" id="PF22679">
    <property type="entry name" value="T1R_D3-like"/>
    <property type="match status" value="1"/>
</dbReference>
<dbReference type="Pfam" id="PF04313">
    <property type="entry name" value="HSDR_N"/>
    <property type="match status" value="1"/>
</dbReference>
<dbReference type="PROSITE" id="PS51192">
    <property type="entry name" value="HELICASE_ATP_BIND_1"/>
    <property type="match status" value="1"/>
</dbReference>
<evidence type="ECO:0000256" key="3">
    <source>
        <dbReference type="ARBA" id="ARBA00011296"/>
    </source>
</evidence>
<dbReference type="GO" id="GO:0003677">
    <property type="term" value="F:DNA binding"/>
    <property type="evidence" value="ECO:0007669"/>
    <property type="project" value="UniProtKB-KW"/>
</dbReference>
<dbReference type="Gene3D" id="3.40.50.300">
    <property type="entry name" value="P-loop containing nucleotide triphosphate hydrolases"/>
    <property type="match status" value="2"/>
</dbReference>
<dbReference type="InterPro" id="IPR055180">
    <property type="entry name" value="HsdR_RecA-like_helicase_dom_2"/>
</dbReference>
<evidence type="ECO:0000256" key="9">
    <source>
        <dbReference type="ARBA" id="ARBA00022840"/>
    </source>
</evidence>
<dbReference type="GO" id="GO:0009307">
    <property type="term" value="P:DNA restriction-modification system"/>
    <property type="evidence" value="ECO:0007669"/>
    <property type="project" value="UniProtKB-KW"/>
</dbReference>
<dbReference type="AlphaFoldDB" id="A0AAC9YSQ6"/>
<dbReference type="REBASE" id="221273">
    <property type="entry name" value="Pdu155ORF2315P"/>
</dbReference>
<evidence type="ECO:0000256" key="8">
    <source>
        <dbReference type="ARBA" id="ARBA00022801"/>
    </source>
</evidence>
<keyword evidence="9 11" id="KW-0067">ATP-binding</keyword>
<name>A0AAC9YSQ6_9ACTN</name>
<evidence type="ECO:0000313" key="14">
    <source>
        <dbReference type="Proteomes" id="UP000217216"/>
    </source>
</evidence>
<evidence type="ECO:0000259" key="12">
    <source>
        <dbReference type="PROSITE" id="PS51192"/>
    </source>
</evidence>
<dbReference type="Proteomes" id="UP000217216">
    <property type="component" value="Chromosome"/>
</dbReference>
<keyword evidence="8 11" id="KW-0378">Hydrolase</keyword>
<keyword evidence="14" id="KW-1185">Reference proteome</keyword>
<evidence type="ECO:0000256" key="11">
    <source>
        <dbReference type="RuleBase" id="RU364115"/>
    </source>
</evidence>
<dbReference type="Gene3D" id="3.90.1570.50">
    <property type="match status" value="1"/>
</dbReference>
<keyword evidence="6 11" id="KW-0680">Restriction system</keyword>
<keyword evidence="5 11" id="KW-0547">Nucleotide-binding</keyword>